<accession>A0ABT6DIK7</accession>
<proteinExistence type="inferred from homology"/>
<keyword evidence="2 6" id="KW-0698">rRNA processing</keyword>
<dbReference type="EMBL" id="JANRMI010000001">
    <property type="protein sequence ID" value="MDG0814938.1"/>
    <property type="molecule type" value="Genomic_DNA"/>
</dbReference>
<evidence type="ECO:0000313" key="8">
    <source>
        <dbReference type="Proteomes" id="UP001152321"/>
    </source>
</evidence>
<dbReference type="CDD" id="cd02440">
    <property type="entry name" value="AdoMet_MTases"/>
    <property type="match status" value="1"/>
</dbReference>
<dbReference type="InterPro" id="IPR003682">
    <property type="entry name" value="rRNA_ssu_MeTfrase_G"/>
</dbReference>
<dbReference type="Pfam" id="PF02527">
    <property type="entry name" value="GidB"/>
    <property type="match status" value="1"/>
</dbReference>
<evidence type="ECO:0000256" key="5">
    <source>
        <dbReference type="ARBA" id="ARBA00022691"/>
    </source>
</evidence>
<protein>
    <recommendedName>
        <fullName evidence="6">Ribosomal RNA small subunit methyltransferase G</fullName>
        <ecNumber evidence="6">2.1.1.-</ecNumber>
    </recommendedName>
    <alternativeName>
        <fullName evidence="6">16S rRNA 7-methylguanosine methyltransferase</fullName>
        <shortName evidence="6">16S rRNA m7G methyltransferase</shortName>
    </alternativeName>
</protein>
<dbReference type="Gene3D" id="3.40.50.150">
    <property type="entry name" value="Vaccinia Virus protein VP39"/>
    <property type="match status" value="1"/>
</dbReference>
<feature type="binding site" evidence="6">
    <location>
        <position position="84"/>
    </location>
    <ligand>
        <name>S-adenosyl-L-methionine</name>
        <dbReference type="ChEBI" id="CHEBI:59789"/>
    </ligand>
</feature>
<gene>
    <name evidence="6 7" type="primary">rsmG</name>
    <name evidence="7" type="ORF">NWE73_01095</name>
</gene>
<dbReference type="EC" id="2.1.1.-" evidence="6"/>
<comment type="caution">
    <text evidence="6">Lacks conserved residue(s) required for the propagation of feature annotation.</text>
</comment>
<dbReference type="PANTHER" id="PTHR31760:SF0">
    <property type="entry name" value="S-ADENOSYL-L-METHIONINE-DEPENDENT METHYLTRANSFERASES SUPERFAMILY PROTEIN"/>
    <property type="match status" value="1"/>
</dbReference>
<dbReference type="PIRSF" id="PIRSF003078">
    <property type="entry name" value="GidB"/>
    <property type="match status" value="1"/>
</dbReference>
<sequence length="220" mass="24579">MDNNEQQAPTIYWRVDEWFPDLSPEIKTRLKTYHEELIKFNRTLNLISPKTVFVADAIHFADSIIACKTIILSNPNIDKIYDLGSGNGFPGVVMALLKPSTQVVLVEVDQKKCEFLKHLANVLGLKNVTVENKNVDTLPDNSIQYAVTRGFGNISRTILSARKYMVKGGALYHLKAEEWGIEVGEIPSQLCAIFSPSLVGEYKLPVGAVKFGIVKTEKVR</sequence>
<keyword evidence="1 6" id="KW-0963">Cytoplasm</keyword>
<evidence type="ECO:0000256" key="3">
    <source>
        <dbReference type="ARBA" id="ARBA00022603"/>
    </source>
</evidence>
<evidence type="ECO:0000256" key="1">
    <source>
        <dbReference type="ARBA" id="ARBA00022490"/>
    </source>
</evidence>
<comment type="similarity">
    <text evidence="6">Belongs to the methyltransferase superfamily. RNA methyltransferase RsmG family.</text>
</comment>
<keyword evidence="4 6" id="KW-0808">Transferase</keyword>
<dbReference type="GO" id="GO:0032259">
    <property type="term" value="P:methylation"/>
    <property type="evidence" value="ECO:0007669"/>
    <property type="project" value="UniProtKB-KW"/>
</dbReference>
<comment type="function">
    <text evidence="6">Specifically methylates the N7 position of a guanine in 16S rRNA.</text>
</comment>
<comment type="caution">
    <text evidence="7">The sequence shown here is derived from an EMBL/GenBank/DDBJ whole genome shotgun (WGS) entry which is preliminary data.</text>
</comment>
<keyword evidence="5 6" id="KW-0949">S-adenosyl-L-methionine</keyword>
<dbReference type="RefSeq" id="WP_277576418.1">
    <property type="nucleotide sequence ID" value="NZ_JANRMI010000001.1"/>
</dbReference>
<comment type="subcellular location">
    <subcellularLocation>
        <location evidence="6">Cytoplasm</location>
    </subcellularLocation>
</comment>
<organism evidence="7 8">
    <name type="scientific">Bdellovibrio svalbardensis</name>
    <dbReference type="NCBI Taxonomy" id="2972972"/>
    <lineage>
        <taxon>Bacteria</taxon>
        <taxon>Pseudomonadati</taxon>
        <taxon>Bdellovibrionota</taxon>
        <taxon>Bdellovibrionia</taxon>
        <taxon>Bdellovibrionales</taxon>
        <taxon>Pseudobdellovibrionaceae</taxon>
        <taxon>Bdellovibrio</taxon>
    </lineage>
</organism>
<evidence type="ECO:0000256" key="2">
    <source>
        <dbReference type="ARBA" id="ARBA00022552"/>
    </source>
</evidence>
<keyword evidence="3 6" id="KW-0489">Methyltransferase</keyword>
<feature type="binding site" evidence="6">
    <location>
        <position position="89"/>
    </location>
    <ligand>
        <name>S-adenosyl-L-methionine</name>
        <dbReference type="ChEBI" id="CHEBI:59789"/>
    </ligand>
</feature>
<dbReference type="InterPro" id="IPR029063">
    <property type="entry name" value="SAM-dependent_MTases_sf"/>
</dbReference>
<evidence type="ECO:0000256" key="6">
    <source>
        <dbReference type="HAMAP-Rule" id="MF_00074"/>
    </source>
</evidence>
<evidence type="ECO:0000313" key="7">
    <source>
        <dbReference type="EMBL" id="MDG0814938.1"/>
    </source>
</evidence>
<reference evidence="7" key="1">
    <citation type="submission" date="2022-08" db="EMBL/GenBank/DDBJ databases">
        <title>Novel Bdellovibrio Species Isolated from Svalbard: Designation Bdellovibrio svalbardensis.</title>
        <authorList>
            <person name="Mitchell R.J."/>
            <person name="Choi S.Y."/>
        </authorList>
    </citation>
    <scope>NUCLEOTIDE SEQUENCE</scope>
    <source>
        <strain evidence="7">PAP01</strain>
    </source>
</reference>
<dbReference type="NCBIfam" id="TIGR00138">
    <property type="entry name" value="rsmG_gidB"/>
    <property type="match status" value="1"/>
</dbReference>
<evidence type="ECO:0000256" key="4">
    <source>
        <dbReference type="ARBA" id="ARBA00022679"/>
    </source>
</evidence>
<dbReference type="Proteomes" id="UP001152321">
    <property type="component" value="Unassembled WGS sequence"/>
</dbReference>
<feature type="binding site" evidence="6">
    <location>
        <position position="149"/>
    </location>
    <ligand>
        <name>S-adenosyl-L-methionine</name>
        <dbReference type="ChEBI" id="CHEBI:59789"/>
    </ligand>
</feature>
<dbReference type="HAMAP" id="MF_00074">
    <property type="entry name" value="16SrRNA_methyltr_G"/>
    <property type="match status" value="1"/>
</dbReference>
<dbReference type="SUPFAM" id="SSF53335">
    <property type="entry name" value="S-adenosyl-L-methionine-dependent methyltransferases"/>
    <property type="match status" value="1"/>
</dbReference>
<keyword evidence="8" id="KW-1185">Reference proteome</keyword>
<dbReference type="GO" id="GO:0008168">
    <property type="term" value="F:methyltransferase activity"/>
    <property type="evidence" value="ECO:0007669"/>
    <property type="project" value="UniProtKB-KW"/>
</dbReference>
<dbReference type="PANTHER" id="PTHR31760">
    <property type="entry name" value="S-ADENOSYL-L-METHIONINE-DEPENDENT METHYLTRANSFERASES SUPERFAMILY PROTEIN"/>
    <property type="match status" value="1"/>
</dbReference>
<name>A0ABT6DIK7_9BACT</name>